<comment type="caution">
    <text evidence="6">The sequence shown here is derived from an EMBL/GenBank/DDBJ whole genome shotgun (WGS) entry which is preliminary data.</text>
</comment>
<dbReference type="Gene3D" id="1.25.10.10">
    <property type="entry name" value="Leucine-rich Repeat Variant"/>
    <property type="match status" value="1"/>
</dbReference>
<dbReference type="Pfam" id="PF12717">
    <property type="entry name" value="Cnd1"/>
    <property type="match status" value="1"/>
</dbReference>
<evidence type="ECO:0000259" key="5">
    <source>
        <dbReference type="SMART" id="SM01020"/>
    </source>
</evidence>
<keyword evidence="4" id="KW-0472">Membrane</keyword>
<dbReference type="InterPro" id="IPR012295">
    <property type="entry name" value="TBP_dom_sf"/>
</dbReference>
<dbReference type="GO" id="GO:0016192">
    <property type="term" value="P:vesicle-mediated transport"/>
    <property type="evidence" value="ECO:0007669"/>
    <property type="project" value="InterPro"/>
</dbReference>
<evidence type="ECO:0000256" key="1">
    <source>
        <dbReference type="ARBA" id="ARBA00004308"/>
    </source>
</evidence>
<dbReference type="PANTHER" id="PTHR11134">
    <property type="entry name" value="ADAPTOR COMPLEX SUBUNIT BETA FAMILY MEMBER"/>
    <property type="match status" value="1"/>
</dbReference>
<dbReference type="Pfam" id="PF09066">
    <property type="entry name" value="B2-adapt-app_C"/>
    <property type="match status" value="1"/>
</dbReference>
<protein>
    <submittedName>
        <fullName evidence="6">UDP-glucose 4-epimerase family protein</fullName>
    </submittedName>
</protein>
<dbReference type="SUPFAM" id="SSF48371">
    <property type="entry name" value="ARM repeat"/>
    <property type="match status" value="1"/>
</dbReference>
<accession>A0A6A3A4Q6</accession>
<proteinExistence type="predicted"/>
<dbReference type="InterPro" id="IPR026739">
    <property type="entry name" value="AP_beta"/>
</dbReference>
<reference evidence="6" key="1">
    <citation type="submission" date="2019-09" db="EMBL/GenBank/DDBJ databases">
        <title>Draft genome information of white flower Hibiscus syriacus.</title>
        <authorList>
            <person name="Kim Y.-M."/>
        </authorList>
    </citation>
    <scope>NUCLEOTIDE SEQUENCE [LARGE SCALE GENOMIC DNA]</scope>
    <source>
        <strain evidence="6">YM2019G1</strain>
    </source>
</reference>
<dbReference type="InterPro" id="IPR016024">
    <property type="entry name" value="ARM-type_fold"/>
</dbReference>
<dbReference type="Proteomes" id="UP000436088">
    <property type="component" value="Unassembled WGS sequence"/>
</dbReference>
<keyword evidence="2" id="KW-0813">Transport</keyword>
<dbReference type="GO" id="GO:0012505">
    <property type="term" value="C:endomembrane system"/>
    <property type="evidence" value="ECO:0007669"/>
    <property type="project" value="UniProtKB-SubCell"/>
</dbReference>
<evidence type="ECO:0000256" key="2">
    <source>
        <dbReference type="ARBA" id="ARBA00022448"/>
    </source>
</evidence>
<dbReference type="GO" id="GO:0006886">
    <property type="term" value="P:intracellular protein transport"/>
    <property type="evidence" value="ECO:0007669"/>
    <property type="project" value="InterPro"/>
</dbReference>
<dbReference type="InterPro" id="IPR011989">
    <property type="entry name" value="ARM-like"/>
</dbReference>
<organism evidence="6 7">
    <name type="scientific">Hibiscus syriacus</name>
    <name type="common">Rose of Sharon</name>
    <dbReference type="NCBI Taxonomy" id="106335"/>
    <lineage>
        <taxon>Eukaryota</taxon>
        <taxon>Viridiplantae</taxon>
        <taxon>Streptophyta</taxon>
        <taxon>Embryophyta</taxon>
        <taxon>Tracheophyta</taxon>
        <taxon>Spermatophyta</taxon>
        <taxon>Magnoliopsida</taxon>
        <taxon>eudicotyledons</taxon>
        <taxon>Gunneridae</taxon>
        <taxon>Pentapetalae</taxon>
        <taxon>rosids</taxon>
        <taxon>malvids</taxon>
        <taxon>Malvales</taxon>
        <taxon>Malvaceae</taxon>
        <taxon>Malvoideae</taxon>
        <taxon>Hibiscus</taxon>
    </lineage>
</organism>
<dbReference type="InterPro" id="IPR009028">
    <property type="entry name" value="Coatomer/calthrin_app_sub_C"/>
</dbReference>
<evidence type="ECO:0000256" key="4">
    <source>
        <dbReference type="ARBA" id="ARBA00023136"/>
    </source>
</evidence>
<name>A0A6A3A4Q6_HIBSY</name>
<dbReference type="EMBL" id="VEPZ02001047">
    <property type="protein sequence ID" value="KAE8698129.1"/>
    <property type="molecule type" value="Genomic_DNA"/>
</dbReference>
<keyword evidence="7" id="KW-1185">Reference proteome</keyword>
<comment type="subcellular location">
    <subcellularLocation>
        <location evidence="1">Endomembrane system</location>
    </subcellularLocation>
</comment>
<keyword evidence="3" id="KW-0653">Protein transport</keyword>
<dbReference type="GO" id="GO:0030131">
    <property type="term" value="C:clathrin adaptor complex"/>
    <property type="evidence" value="ECO:0007669"/>
    <property type="project" value="InterPro"/>
</dbReference>
<gene>
    <name evidence="6" type="ORF">F3Y22_tig00110602pilonHSYRG00208</name>
</gene>
<dbReference type="InterPro" id="IPR032682">
    <property type="entry name" value="Cnd1_C"/>
</dbReference>
<dbReference type="SMART" id="SM01020">
    <property type="entry name" value="B2-adapt-app_C"/>
    <property type="match status" value="1"/>
</dbReference>
<evidence type="ECO:0000313" key="6">
    <source>
        <dbReference type="EMBL" id="KAE8698129.1"/>
    </source>
</evidence>
<dbReference type="SUPFAM" id="SSF55711">
    <property type="entry name" value="Subdomain of clathrin and coatomer appendage domain"/>
    <property type="match status" value="1"/>
</dbReference>
<dbReference type="Gene3D" id="3.30.310.10">
    <property type="entry name" value="TATA-Binding Protein"/>
    <property type="match status" value="1"/>
</dbReference>
<evidence type="ECO:0000256" key="3">
    <source>
        <dbReference type="ARBA" id="ARBA00022927"/>
    </source>
</evidence>
<sequence>MKEEFNSQYKDSQVPNPLIRALVFRTIGCFRVDKITEYLCVPLQRMMILMFARQLPYVLLNFMTNAELVEDRGFLDSLKNLISDHIPMVVANAVAALSEIQEHSCRPIFEITPPTLSKLLTALMNAEWGQVFILDSLSRYKAGDAREAENIVERVTPRLQHANCAVVLLVVKNLSAGPPDSLLQVAVNQQPVWYFNDKILLHVFFVEDGRMERTSFLETWSSIPDSNEVQKEFQALCEAQKRQSRCVLLLCQDPSRYKLTTVTGSPGVKCAIKTPNPEMAPMFFESIESLLMS</sequence>
<dbReference type="InterPro" id="IPR015151">
    <property type="entry name" value="B-adaptin_app_sub_C"/>
</dbReference>
<dbReference type="AlphaFoldDB" id="A0A6A3A4Q6"/>
<evidence type="ECO:0000313" key="7">
    <source>
        <dbReference type="Proteomes" id="UP000436088"/>
    </source>
</evidence>
<feature type="domain" description="Beta-adaptin appendage C-terminal subdomain" evidence="5">
    <location>
        <begin position="205"/>
        <end position="292"/>
    </location>
</feature>